<dbReference type="InterPro" id="IPR007837">
    <property type="entry name" value="DinB"/>
</dbReference>
<reference evidence="4" key="1">
    <citation type="submission" date="2022-04" db="EMBL/GenBank/DDBJ databases">
        <title>Paenibacillus mangrovi sp. nov., a novel endophytic bacterium isolated from bark of Kandelia candel.</title>
        <authorList>
            <person name="Tuo L."/>
        </authorList>
    </citation>
    <scope>NUCLEOTIDE SEQUENCE</scope>
    <source>
        <strain evidence="4">KQZ6P-2</strain>
    </source>
</reference>
<proteinExistence type="inferred from homology"/>
<dbReference type="Pfam" id="PF05163">
    <property type="entry name" value="DinB"/>
    <property type="match status" value="1"/>
</dbReference>
<dbReference type="Proteomes" id="UP001139347">
    <property type="component" value="Unassembled WGS sequence"/>
</dbReference>
<dbReference type="InterPro" id="IPR034660">
    <property type="entry name" value="DinB/YfiT-like"/>
</dbReference>
<evidence type="ECO:0000256" key="2">
    <source>
        <dbReference type="ARBA" id="ARBA00022723"/>
    </source>
</evidence>
<sequence length="152" mass="17352">MMSHNEELWAGLSRHREVLIQLTELVDDEHIHFKPWEGAMTLGELVVHIATSLDMFLNLVITGNFAPPAKPEFAGIDDIRRIVEEYTAKSKAEILSLTPEQLSGLVDFNRKKLPGESLLQLCKDHEVHHKGQLFTYLRIIGIEKLPFFIQPV</sequence>
<dbReference type="Gene3D" id="1.20.120.450">
    <property type="entry name" value="dinb family like domain"/>
    <property type="match status" value="1"/>
</dbReference>
<dbReference type="RefSeq" id="WP_244728196.1">
    <property type="nucleotide sequence ID" value="NZ_JALIRP010000008.1"/>
</dbReference>
<comment type="similarity">
    <text evidence="1">Belongs to the DinB family.</text>
</comment>
<dbReference type="AlphaFoldDB" id="A0A9X1WS76"/>
<evidence type="ECO:0000313" key="4">
    <source>
        <dbReference type="EMBL" id="MCJ8014048.1"/>
    </source>
</evidence>
<feature type="binding site" evidence="3">
    <location>
        <position position="125"/>
    </location>
    <ligand>
        <name>a divalent metal cation</name>
        <dbReference type="ChEBI" id="CHEBI:60240"/>
    </ligand>
</feature>
<feature type="binding site" evidence="3">
    <location>
        <position position="129"/>
    </location>
    <ligand>
        <name>a divalent metal cation</name>
        <dbReference type="ChEBI" id="CHEBI:60240"/>
    </ligand>
</feature>
<keyword evidence="5" id="KW-1185">Reference proteome</keyword>
<dbReference type="GO" id="GO:0046872">
    <property type="term" value="F:metal ion binding"/>
    <property type="evidence" value="ECO:0007669"/>
    <property type="project" value="UniProtKB-KW"/>
</dbReference>
<dbReference type="SUPFAM" id="SSF109854">
    <property type="entry name" value="DinB/YfiT-like putative metalloenzymes"/>
    <property type="match status" value="1"/>
</dbReference>
<feature type="binding site" evidence="3">
    <location>
        <position position="48"/>
    </location>
    <ligand>
        <name>a divalent metal cation</name>
        <dbReference type="ChEBI" id="CHEBI:60240"/>
    </ligand>
</feature>
<protein>
    <submittedName>
        <fullName evidence="4">DinB family protein</fullName>
    </submittedName>
</protein>
<evidence type="ECO:0000256" key="3">
    <source>
        <dbReference type="PIRSR" id="PIRSR607837-1"/>
    </source>
</evidence>
<keyword evidence="2 3" id="KW-0479">Metal-binding</keyword>
<evidence type="ECO:0000313" key="5">
    <source>
        <dbReference type="Proteomes" id="UP001139347"/>
    </source>
</evidence>
<name>A0A9X1WS76_9BACL</name>
<gene>
    <name evidence="4" type="ORF">MUG84_20165</name>
</gene>
<evidence type="ECO:0000256" key="1">
    <source>
        <dbReference type="ARBA" id="ARBA00008635"/>
    </source>
</evidence>
<accession>A0A9X1WS76</accession>
<organism evidence="4 5">
    <name type="scientific">Paenibacillus mangrovi</name>
    <dbReference type="NCBI Taxonomy" id="2931978"/>
    <lineage>
        <taxon>Bacteria</taxon>
        <taxon>Bacillati</taxon>
        <taxon>Bacillota</taxon>
        <taxon>Bacilli</taxon>
        <taxon>Bacillales</taxon>
        <taxon>Paenibacillaceae</taxon>
        <taxon>Paenibacillus</taxon>
    </lineage>
</organism>
<comment type="caution">
    <text evidence="4">The sequence shown here is derived from an EMBL/GenBank/DDBJ whole genome shotgun (WGS) entry which is preliminary data.</text>
</comment>
<dbReference type="EMBL" id="JALIRP010000008">
    <property type="protein sequence ID" value="MCJ8014048.1"/>
    <property type="molecule type" value="Genomic_DNA"/>
</dbReference>